<dbReference type="AlphaFoldDB" id="A0A511XMR6"/>
<reference evidence="2 3" key="1">
    <citation type="submission" date="2019-07" db="EMBL/GenBank/DDBJ databases">
        <title>Whole genome shotgun sequence of Acetobacter oeni NBRC 105207.</title>
        <authorList>
            <person name="Hosoyama A."/>
            <person name="Uohara A."/>
            <person name="Ohji S."/>
            <person name="Ichikawa N."/>
        </authorList>
    </citation>
    <scope>NUCLEOTIDE SEQUENCE [LARGE SCALE GENOMIC DNA]</scope>
    <source>
        <strain evidence="2 3">NBRC 105207</strain>
    </source>
</reference>
<proteinExistence type="predicted"/>
<feature type="region of interest" description="Disordered" evidence="1">
    <location>
        <begin position="67"/>
        <end position="108"/>
    </location>
</feature>
<accession>A0A511XMR6</accession>
<evidence type="ECO:0000313" key="3">
    <source>
        <dbReference type="Proteomes" id="UP000321746"/>
    </source>
</evidence>
<evidence type="ECO:0000313" key="2">
    <source>
        <dbReference type="EMBL" id="GEN64241.1"/>
    </source>
</evidence>
<feature type="region of interest" description="Disordered" evidence="1">
    <location>
        <begin position="42"/>
        <end position="61"/>
    </location>
</feature>
<dbReference type="EMBL" id="BJYG01000037">
    <property type="protein sequence ID" value="GEN64241.1"/>
    <property type="molecule type" value="Genomic_DNA"/>
</dbReference>
<organism evidence="2 3">
    <name type="scientific">Acetobacter oeni</name>
    <dbReference type="NCBI Taxonomy" id="304077"/>
    <lineage>
        <taxon>Bacteria</taxon>
        <taxon>Pseudomonadati</taxon>
        <taxon>Pseudomonadota</taxon>
        <taxon>Alphaproteobacteria</taxon>
        <taxon>Acetobacterales</taxon>
        <taxon>Acetobacteraceae</taxon>
        <taxon>Acetobacter</taxon>
    </lineage>
</organism>
<feature type="compositionally biased region" description="Basic and acidic residues" evidence="1">
    <location>
        <begin position="87"/>
        <end position="100"/>
    </location>
</feature>
<comment type="caution">
    <text evidence="2">The sequence shown here is derived from an EMBL/GenBank/DDBJ whole genome shotgun (WGS) entry which is preliminary data.</text>
</comment>
<gene>
    <name evidence="2" type="ORF">AOE01nite_24650</name>
</gene>
<sequence>MRRVILVGIAVFACALGAKESRAQFLTPGQLAQNALGSEKSAFNQSVKNEKDGVTNSMQNVRDGIRKREQNAKDSYSNAVDPYKNAYSDKKKELKSERDGFNSLTSGW</sequence>
<protein>
    <submittedName>
        <fullName evidence="2">Uncharacterized protein</fullName>
    </submittedName>
</protein>
<dbReference type="RefSeq" id="WP_146890350.1">
    <property type="nucleotide sequence ID" value="NZ_BJYG01000037.1"/>
</dbReference>
<evidence type="ECO:0000256" key="1">
    <source>
        <dbReference type="SAM" id="MobiDB-lite"/>
    </source>
</evidence>
<keyword evidence="3" id="KW-1185">Reference proteome</keyword>
<name>A0A511XMR6_9PROT</name>
<dbReference type="Proteomes" id="UP000321746">
    <property type="component" value="Unassembled WGS sequence"/>
</dbReference>